<keyword evidence="1" id="KW-0812">Transmembrane</keyword>
<name>A0ABR2F1Y8_9ROSI</name>
<evidence type="ECO:0000256" key="1">
    <source>
        <dbReference type="SAM" id="Phobius"/>
    </source>
</evidence>
<comment type="caution">
    <text evidence="2">The sequence shown here is derived from an EMBL/GenBank/DDBJ whole genome shotgun (WGS) entry which is preliminary data.</text>
</comment>
<keyword evidence="1" id="KW-0472">Membrane</keyword>
<reference evidence="2 3" key="1">
    <citation type="journal article" date="2024" name="G3 (Bethesda)">
        <title>Genome assembly of Hibiscus sabdariffa L. provides insights into metabolisms of medicinal natural products.</title>
        <authorList>
            <person name="Kim T."/>
        </authorList>
    </citation>
    <scope>NUCLEOTIDE SEQUENCE [LARGE SCALE GENOMIC DNA]</scope>
    <source>
        <strain evidence="2">TK-2024</strain>
        <tissue evidence="2">Old leaves</tissue>
    </source>
</reference>
<keyword evidence="3" id="KW-1185">Reference proteome</keyword>
<evidence type="ECO:0000313" key="2">
    <source>
        <dbReference type="EMBL" id="KAK8568976.1"/>
    </source>
</evidence>
<evidence type="ECO:0000313" key="3">
    <source>
        <dbReference type="Proteomes" id="UP001472677"/>
    </source>
</evidence>
<dbReference type="EMBL" id="JBBPBM010000009">
    <property type="protein sequence ID" value="KAK8568976.1"/>
    <property type="molecule type" value="Genomic_DNA"/>
</dbReference>
<gene>
    <name evidence="2" type="ORF">V6N12_007509</name>
</gene>
<sequence length="243" mass="27391">MPLEEERMIKKGHAEVDHVVETDVSAMDVDMGSYILVTVSLHMRARLLACRVLIVRLLSNLIGYKTVLSQIQALWKLVSEVQVVDMDNNYFISWFSEARDYTKTFHKNDVHKAFNLDKKSKATSRDLSHVSLCQPDCFKKEIYLAFARSSQSGVDVLWLIGGDFNSILSADKRYGDASQNQSGRCFFAEFIFSMGLVDLGFLGLISLGIMGIYIKGWIVICLKRCGCLVFLVVPWLICASLAQ</sequence>
<feature type="transmembrane region" description="Helical" evidence="1">
    <location>
        <begin position="190"/>
        <end position="213"/>
    </location>
</feature>
<proteinExistence type="predicted"/>
<organism evidence="2 3">
    <name type="scientific">Hibiscus sabdariffa</name>
    <name type="common">roselle</name>
    <dbReference type="NCBI Taxonomy" id="183260"/>
    <lineage>
        <taxon>Eukaryota</taxon>
        <taxon>Viridiplantae</taxon>
        <taxon>Streptophyta</taxon>
        <taxon>Embryophyta</taxon>
        <taxon>Tracheophyta</taxon>
        <taxon>Spermatophyta</taxon>
        <taxon>Magnoliopsida</taxon>
        <taxon>eudicotyledons</taxon>
        <taxon>Gunneridae</taxon>
        <taxon>Pentapetalae</taxon>
        <taxon>rosids</taxon>
        <taxon>malvids</taxon>
        <taxon>Malvales</taxon>
        <taxon>Malvaceae</taxon>
        <taxon>Malvoideae</taxon>
        <taxon>Hibiscus</taxon>
    </lineage>
</organism>
<protein>
    <submittedName>
        <fullName evidence="2">Uncharacterized protein</fullName>
    </submittedName>
</protein>
<feature type="transmembrane region" description="Helical" evidence="1">
    <location>
        <begin position="225"/>
        <end position="242"/>
    </location>
</feature>
<dbReference type="Proteomes" id="UP001472677">
    <property type="component" value="Unassembled WGS sequence"/>
</dbReference>
<keyword evidence="1" id="KW-1133">Transmembrane helix</keyword>
<accession>A0ABR2F1Y8</accession>